<dbReference type="InterPro" id="IPR022689">
    <property type="entry name" value="Iron_dep_repressor"/>
</dbReference>
<gene>
    <name evidence="6" type="ORF">LKE05_02105</name>
</gene>
<sequence length="126" mass="14356">MIIKESAENYLEAILMLKNKNGYVRSIDVAHHLNFTKPSVSVAMKSFREEGYVTVDTDGNITLTDKGMEIAQKIYERHQVIAKALIALGVDEETAYDDSCKIEHDLSDITFQKIKEYFLSHTNENI</sequence>
<dbReference type="InterPro" id="IPR001367">
    <property type="entry name" value="Fe_dep_repressor"/>
</dbReference>
<dbReference type="EMBL" id="JAJEQM010000002">
    <property type="protein sequence ID" value="MCC2209587.1"/>
    <property type="molecule type" value="Genomic_DNA"/>
</dbReference>
<evidence type="ECO:0000256" key="2">
    <source>
        <dbReference type="ARBA" id="ARBA00023015"/>
    </source>
</evidence>
<dbReference type="InterPro" id="IPR036421">
    <property type="entry name" value="Fe_dep_repressor_sf"/>
</dbReference>
<accession>A0AAE3J8K3</accession>
<evidence type="ECO:0000256" key="1">
    <source>
        <dbReference type="ARBA" id="ARBA00007871"/>
    </source>
</evidence>
<dbReference type="InterPro" id="IPR050536">
    <property type="entry name" value="DtxR_MntR_Metal-Reg"/>
</dbReference>
<keyword evidence="2" id="KW-0805">Transcription regulation</keyword>
<comment type="caution">
    <text evidence="6">The sequence shown here is derived from an EMBL/GenBank/DDBJ whole genome shotgun (WGS) entry which is preliminary data.</text>
</comment>
<feature type="domain" description="HTH dtxR-type" evidence="5">
    <location>
        <begin position="1"/>
        <end position="64"/>
    </location>
</feature>
<proteinExistence type="inferred from homology"/>
<dbReference type="PANTHER" id="PTHR33238:SF7">
    <property type="entry name" value="IRON-DEPENDENT TRANSCRIPTIONAL REGULATOR"/>
    <property type="match status" value="1"/>
</dbReference>
<keyword evidence="7" id="KW-1185">Reference proteome</keyword>
<dbReference type="InterPro" id="IPR036390">
    <property type="entry name" value="WH_DNA-bd_sf"/>
</dbReference>
<evidence type="ECO:0000256" key="4">
    <source>
        <dbReference type="ARBA" id="ARBA00023163"/>
    </source>
</evidence>
<dbReference type="InterPro" id="IPR022687">
    <property type="entry name" value="HTH_DTXR"/>
</dbReference>
<dbReference type="InterPro" id="IPR036388">
    <property type="entry name" value="WH-like_DNA-bd_sf"/>
</dbReference>
<dbReference type="Pfam" id="PF01325">
    <property type="entry name" value="Fe_dep_repress"/>
    <property type="match status" value="1"/>
</dbReference>
<keyword evidence="3" id="KW-0238">DNA-binding</keyword>
<reference evidence="6 7" key="1">
    <citation type="submission" date="2021-10" db="EMBL/GenBank/DDBJ databases">
        <title>Anaerobic single-cell dispensing facilitates the cultivation of human gut bacteria.</title>
        <authorList>
            <person name="Afrizal A."/>
        </authorList>
    </citation>
    <scope>NUCLEOTIDE SEQUENCE [LARGE SCALE GENOMIC DNA]</scope>
    <source>
        <strain evidence="6 7">CLA-AA-H232</strain>
    </source>
</reference>
<name>A0AAE3J8K3_9FIRM</name>
<dbReference type="Gene3D" id="1.10.60.10">
    <property type="entry name" value="Iron dependent repressor, metal binding and dimerisation domain"/>
    <property type="match status" value="1"/>
</dbReference>
<dbReference type="GO" id="GO:0046914">
    <property type="term" value="F:transition metal ion binding"/>
    <property type="evidence" value="ECO:0007669"/>
    <property type="project" value="InterPro"/>
</dbReference>
<dbReference type="GO" id="GO:0046983">
    <property type="term" value="F:protein dimerization activity"/>
    <property type="evidence" value="ECO:0007669"/>
    <property type="project" value="InterPro"/>
</dbReference>
<evidence type="ECO:0000313" key="7">
    <source>
        <dbReference type="Proteomes" id="UP001198242"/>
    </source>
</evidence>
<protein>
    <submittedName>
        <fullName evidence="6">Metal-dependent transcriptional regulator</fullName>
    </submittedName>
</protein>
<dbReference type="Gene3D" id="1.10.10.10">
    <property type="entry name" value="Winged helix-like DNA-binding domain superfamily/Winged helix DNA-binding domain"/>
    <property type="match status" value="1"/>
</dbReference>
<dbReference type="AlphaFoldDB" id="A0AAE3J8K3"/>
<keyword evidence="4" id="KW-0804">Transcription</keyword>
<dbReference type="Proteomes" id="UP001198242">
    <property type="component" value="Unassembled WGS sequence"/>
</dbReference>
<evidence type="ECO:0000256" key="3">
    <source>
        <dbReference type="ARBA" id="ARBA00023125"/>
    </source>
</evidence>
<comment type="similarity">
    <text evidence="1">Belongs to the DtxR/MntR family.</text>
</comment>
<dbReference type="PANTHER" id="PTHR33238">
    <property type="entry name" value="IRON (METAL) DEPENDENT REPRESSOR, DTXR FAMILY"/>
    <property type="match status" value="1"/>
</dbReference>
<dbReference type="GO" id="GO:0003677">
    <property type="term" value="F:DNA binding"/>
    <property type="evidence" value="ECO:0007669"/>
    <property type="project" value="UniProtKB-KW"/>
</dbReference>
<dbReference type="RefSeq" id="WP_022230432.1">
    <property type="nucleotide sequence ID" value="NZ_JAJEQM010000002.1"/>
</dbReference>
<dbReference type="GO" id="GO:0003700">
    <property type="term" value="F:DNA-binding transcription factor activity"/>
    <property type="evidence" value="ECO:0007669"/>
    <property type="project" value="InterPro"/>
</dbReference>
<dbReference type="Pfam" id="PF02742">
    <property type="entry name" value="Fe_dep_repr_C"/>
    <property type="match status" value="1"/>
</dbReference>
<organism evidence="6 7">
    <name type="scientific">Hominilimicola fabiformis</name>
    <dbReference type="NCBI Taxonomy" id="2885356"/>
    <lineage>
        <taxon>Bacteria</taxon>
        <taxon>Bacillati</taxon>
        <taxon>Bacillota</taxon>
        <taxon>Clostridia</taxon>
        <taxon>Eubacteriales</taxon>
        <taxon>Oscillospiraceae</taxon>
        <taxon>Hominilimicola</taxon>
    </lineage>
</organism>
<evidence type="ECO:0000313" key="6">
    <source>
        <dbReference type="EMBL" id="MCC2209587.1"/>
    </source>
</evidence>
<evidence type="ECO:0000259" key="5">
    <source>
        <dbReference type="PROSITE" id="PS50944"/>
    </source>
</evidence>
<dbReference type="SUPFAM" id="SSF47979">
    <property type="entry name" value="Iron-dependent repressor protein, dimerization domain"/>
    <property type="match status" value="1"/>
</dbReference>
<dbReference type="SMART" id="SM00529">
    <property type="entry name" value="HTH_DTXR"/>
    <property type="match status" value="1"/>
</dbReference>
<dbReference type="PROSITE" id="PS50944">
    <property type="entry name" value="HTH_DTXR"/>
    <property type="match status" value="1"/>
</dbReference>
<dbReference type="SUPFAM" id="SSF46785">
    <property type="entry name" value="Winged helix' DNA-binding domain"/>
    <property type="match status" value="1"/>
</dbReference>